<dbReference type="EMBL" id="HBUE01058116">
    <property type="protein sequence ID" value="CAG6467338.1"/>
    <property type="molecule type" value="Transcribed_RNA"/>
</dbReference>
<dbReference type="AlphaFoldDB" id="A0A8D8FEB6"/>
<organism evidence="1">
    <name type="scientific">Culex pipiens</name>
    <name type="common">House mosquito</name>
    <dbReference type="NCBI Taxonomy" id="7175"/>
    <lineage>
        <taxon>Eukaryota</taxon>
        <taxon>Metazoa</taxon>
        <taxon>Ecdysozoa</taxon>
        <taxon>Arthropoda</taxon>
        <taxon>Hexapoda</taxon>
        <taxon>Insecta</taxon>
        <taxon>Pterygota</taxon>
        <taxon>Neoptera</taxon>
        <taxon>Endopterygota</taxon>
        <taxon>Diptera</taxon>
        <taxon>Nematocera</taxon>
        <taxon>Culicoidea</taxon>
        <taxon>Culicidae</taxon>
        <taxon>Culicinae</taxon>
        <taxon>Culicini</taxon>
        <taxon>Culex</taxon>
        <taxon>Culex</taxon>
    </lineage>
</organism>
<sequence>MVRGLLRQVTAVQHVADVLLEKVDGRTMAGRVTLERANVLGLVEELIIDDDRLPRVPLGSGHFVLDRSIPDGVAQLHRDRIVLDQELAVDRRGHIPAQVTLPLQVIRRWINVQLNAKPKVMGLVLGPNLDALRFQQFDVHLGGSGKHVPIGKNWVIVLTLGERWK</sequence>
<reference evidence="1" key="1">
    <citation type="submission" date="2021-05" db="EMBL/GenBank/DDBJ databases">
        <authorList>
            <person name="Alioto T."/>
            <person name="Alioto T."/>
            <person name="Gomez Garrido J."/>
        </authorList>
    </citation>
    <scope>NUCLEOTIDE SEQUENCE</scope>
</reference>
<name>A0A8D8FEB6_CULPI</name>
<protein>
    <submittedName>
        <fullName evidence="1">(northern house mosquito) hypothetical protein</fullName>
    </submittedName>
</protein>
<accession>A0A8D8FEB6</accession>
<proteinExistence type="predicted"/>
<evidence type="ECO:0000313" key="1">
    <source>
        <dbReference type="EMBL" id="CAG6467338.1"/>
    </source>
</evidence>